<dbReference type="EMBL" id="JARKIB010000043">
    <property type="protein sequence ID" value="KAJ7757934.1"/>
    <property type="molecule type" value="Genomic_DNA"/>
</dbReference>
<feature type="compositionally biased region" description="Low complexity" evidence="1">
    <location>
        <begin position="18"/>
        <end position="38"/>
    </location>
</feature>
<evidence type="ECO:0000256" key="1">
    <source>
        <dbReference type="SAM" id="MobiDB-lite"/>
    </source>
</evidence>
<protein>
    <submittedName>
        <fullName evidence="2">Uncharacterized protein</fullName>
    </submittedName>
</protein>
<comment type="caution">
    <text evidence="2">The sequence shown here is derived from an EMBL/GenBank/DDBJ whole genome shotgun (WGS) entry which is preliminary data.</text>
</comment>
<dbReference type="Proteomes" id="UP001215598">
    <property type="component" value="Unassembled WGS sequence"/>
</dbReference>
<accession>A0AAD7NEU5</accession>
<evidence type="ECO:0000313" key="2">
    <source>
        <dbReference type="EMBL" id="KAJ7757934.1"/>
    </source>
</evidence>
<feature type="region of interest" description="Disordered" evidence="1">
    <location>
        <begin position="18"/>
        <end position="65"/>
    </location>
</feature>
<organism evidence="2 3">
    <name type="scientific">Mycena metata</name>
    <dbReference type="NCBI Taxonomy" id="1033252"/>
    <lineage>
        <taxon>Eukaryota</taxon>
        <taxon>Fungi</taxon>
        <taxon>Dikarya</taxon>
        <taxon>Basidiomycota</taxon>
        <taxon>Agaricomycotina</taxon>
        <taxon>Agaricomycetes</taxon>
        <taxon>Agaricomycetidae</taxon>
        <taxon>Agaricales</taxon>
        <taxon>Marasmiineae</taxon>
        <taxon>Mycenaceae</taxon>
        <taxon>Mycena</taxon>
    </lineage>
</organism>
<proteinExistence type="predicted"/>
<feature type="region of interest" description="Disordered" evidence="1">
    <location>
        <begin position="72"/>
        <end position="91"/>
    </location>
</feature>
<dbReference type="AlphaFoldDB" id="A0AAD7NEU5"/>
<gene>
    <name evidence="2" type="ORF">B0H16DRAFT_657036</name>
</gene>
<reference evidence="2" key="1">
    <citation type="submission" date="2023-03" db="EMBL/GenBank/DDBJ databases">
        <title>Massive genome expansion in bonnet fungi (Mycena s.s.) driven by repeated elements and novel gene families across ecological guilds.</title>
        <authorList>
            <consortium name="Lawrence Berkeley National Laboratory"/>
            <person name="Harder C.B."/>
            <person name="Miyauchi S."/>
            <person name="Viragh M."/>
            <person name="Kuo A."/>
            <person name="Thoen E."/>
            <person name="Andreopoulos B."/>
            <person name="Lu D."/>
            <person name="Skrede I."/>
            <person name="Drula E."/>
            <person name="Henrissat B."/>
            <person name="Morin E."/>
            <person name="Kohler A."/>
            <person name="Barry K."/>
            <person name="LaButti K."/>
            <person name="Morin E."/>
            <person name="Salamov A."/>
            <person name="Lipzen A."/>
            <person name="Mereny Z."/>
            <person name="Hegedus B."/>
            <person name="Baldrian P."/>
            <person name="Stursova M."/>
            <person name="Weitz H."/>
            <person name="Taylor A."/>
            <person name="Grigoriev I.V."/>
            <person name="Nagy L.G."/>
            <person name="Martin F."/>
            <person name="Kauserud H."/>
        </authorList>
    </citation>
    <scope>NUCLEOTIDE SEQUENCE</scope>
    <source>
        <strain evidence="2">CBHHK182m</strain>
    </source>
</reference>
<sequence>MDGIDSLSRDILAELASVGGLPLPSSSSPQAPSPSGRAHASPDSAYTSIPHPQAPPVNPNFSKSGMYTPMEASMFAQAPIQEPSSPSDDFIDPAEVSRELGEMMNLLDNDTIAMWANAPVGFRMEDWGNYFNDFSEITQGVPSS</sequence>
<name>A0AAD7NEU5_9AGAR</name>
<keyword evidence="3" id="KW-1185">Reference proteome</keyword>
<evidence type="ECO:0000313" key="3">
    <source>
        <dbReference type="Proteomes" id="UP001215598"/>
    </source>
</evidence>